<dbReference type="Pfam" id="PF13186">
    <property type="entry name" value="SPASM"/>
    <property type="match status" value="1"/>
</dbReference>
<evidence type="ECO:0000256" key="3">
    <source>
        <dbReference type="ARBA" id="ARBA00022723"/>
    </source>
</evidence>
<keyword evidence="9" id="KW-1185">Reference proteome</keyword>
<keyword evidence="4" id="KW-0408">Iron</keyword>
<evidence type="ECO:0000256" key="4">
    <source>
        <dbReference type="ARBA" id="ARBA00023004"/>
    </source>
</evidence>
<name>A0A1M6VM16_REIAG</name>
<dbReference type="InterPro" id="IPR058240">
    <property type="entry name" value="rSAM_sf"/>
</dbReference>
<protein>
    <submittedName>
        <fullName evidence="8">Iron-sulfur cluster-binding domain-containing protein</fullName>
    </submittedName>
</protein>
<dbReference type="PANTHER" id="PTHR11228:SF7">
    <property type="entry name" value="PQQA PEPTIDE CYCLASE"/>
    <property type="match status" value="1"/>
</dbReference>
<keyword evidence="5" id="KW-0411">Iron-sulfur</keyword>
<evidence type="ECO:0000259" key="7">
    <source>
        <dbReference type="Pfam" id="PF13186"/>
    </source>
</evidence>
<reference evidence="9" key="1">
    <citation type="submission" date="2016-11" db="EMBL/GenBank/DDBJ databases">
        <authorList>
            <person name="Varghese N."/>
            <person name="Submissions S."/>
        </authorList>
    </citation>
    <scope>NUCLEOTIDE SEQUENCE [LARGE SCALE GENOMIC DNA]</scope>
    <source>
        <strain evidence="9">DSM 26134</strain>
    </source>
</reference>
<dbReference type="Pfam" id="PF04055">
    <property type="entry name" value="Radical_SAM"/>
    <property type="match status" value="1"/>
</dbReference>
<dbReference type="GO" id="GO:0046872">
    <property type="term" value="F:metal ion binding"/>
    <property type="evidence" value="ECO:0007669"/>
    <property type="project" value="UniProtKB-KW"/>
</dbReference>
<sequence length="385" mass="44205">MPWVHLHADTTGKVKACCSTSVTYGDLAHQSVSDIWEGESIKAFRQQVLVQGVDRRCSSCLHREQAGKESMRTETIAKYPELSRQIVNEQTVTSQLKPVYLDIRFSNVCNLRCRTCWHGASSSWFEEGKQLNNTAGNQAIIRATTNNRQLVTDVMNYCEAIDEVYFAGGEPLMMEEHYQLLDSLLATKQQPLIRYNTNLSLLQRKTYDACDYWRQFDHVKVSVSIDELAQRGEYVRKGLKWELLLKNIEQVQVKCPHVAIEIAPTVSVFNVARLGEVHRYFVDRQIIAVSNIYLNVLDRPSAYNIVHLDEGAKREAKEHLTAHIAWLASVGADVTLIDEFKSLIEYMYARVANPKFQQHFAQMTQQLDGMRKEDYTAIFEKSFQK</sequence>
<dbReference type="InterPro" id="IPR007197">
    <property type="entry name" value="rSAM"/>
</dbReference>
<evidence type="ECO:0000313" key="8">
    <source>
        <dbReference type="EMBL" id="SHK82532.1"/>
    </source>
</evidence>
<dbReference type="NCBIfam" id="NF033640">
    <property type="entry name" value="N_Twi_rSAM"/>
    <property type="match status" value="1"/>
</dbReference>
<dbReference type="SUPFAM" id="SSF102114">
    <property type="entry name" value="Radical SAM enzymes"/>
    <property type="match status" value="2"/>
</dbReference>
<dbReference type="RefSeq" id="WP_073124949.1">
    <property type="nucleotide sequence ID" value="NZ_FRAA01000009.1"/>
</dbReference>
<evidence type="ECO:0000313" key="9">
    <source>
        <dbReference type="Proteomes" id="UP000184474"/>
    </source>
</evidence>
<dbReference type="AlphaFoldDB" id="A0A1M6VM16"/>
<keyword evidence="2" id="KW-0949">S-adenosyl-L-methionine</keyword>
<dbReference type="InterPro" id="IPR050377">
    <property type="entry name" value="Radical_SAM_PqqE_MftC-like"/>
</dbReference>
<proteinExistence type="predicted"/>
<evidence type="ECO:0000256" key="1">
    <source>
        <dbReference type="ARBA" id="ARBA00001966"/>
    </source>
</evidence>
<dbReference type="Gene3D" id="3.20.20.70">
    <property type="entry name" value="Aldolase class I"/>
    <property type="match status" value="2"/>
</dbReference>
<keyword evidence="3" id="KW-0479">Metal-binding</keyword>
<dbReference type="GO" id="GO:0003824">
    <property type="term" value="F:catalytic activity"/>
    <property type="evidence" value="ECO:0007669"/>
    <property type="project" value="InterPro"/>
</dbReference>
<accession>A0A1M6VM16</accession>
<gene>
    <name evidence="8" type="ORF">SAMN04488028_109106</name>
</gene>
<dbReference type="InterPro" id="IPR023885">
    <property type="entry name" value="4Fe4S-binding_SPASM_dom"/>
</dbReference>
<feature type="domain" description="Radical SAM core" evidence="6">
    <location>
        <begin position="104"/>
        <end position="252"/>
    </location>
</feature>
<dbReference type="STRING" id="156994.SAMN04488028_109106"/>
<dbReference type="GO" id="GO:0051536">
    <property type="term" value="F:iron-sulfur cluster binding"/>
    <property type="evidence" value="ECO:0007669"/>
    <property type="project" value="UniProtKB-KW"/>
</dbReference>
<dbReference type="CDD" id="cd01335">
    <property type="entry name" value="Radical_SAM"/>
    <property type="match status" value="1"/>
</dbReference>
<feature type="domain" description="4Fe4S-binding SPASM" evidence="7">
    <location>
        <begin position="2"/>
        <end position="60"/>
    </location>
</feature>
<dbReference type="CDD" id="cd21109">
    <property type="entry name" value="SPASM"/>
    <property type="match status" value="1"/>
</dbReference>
<evidence type="ECO:0000256" key="2">
    <source>
        <dbReference type="ARBA" id="ARBA00022691"/>
    </source>
</evidence>
<dbReference type="Proteomes" id="UP000184474">
    <property type="component" value="Unassembled WGS sequence"/>
</dbReference>
<comment type="cofactor">
    <cofactor evidence="1">
        <name>[4Fe-4S] cluster</name>
        <dbReference type="ChEBI" id="CHEBI:49883"/>
    </cofactor>
</comment>
<dbReference type="EMBL" id="FRAA01000009">
    <property type="protein sequence ID" value="SHK82532.1"/>
    <property type="molecule type" value="Genomic_DNA"/>
</dbReference>
<evidence type="ECO:0000259" key="6">
    <source>
        <dbReference type="Pfam" id="PF04055"/>
    </source>
</evidence>
<dbReference type="InterPro" id="IPR013785">
    <property type="entry name" value="Aldolase_TIM"/>
</dbReference>
<organism evidence="8 9">
    <name type="scientific">Reichenbachiella agariperforans</name>
    <dbReference type="NCBI Taxonomy" id="156994"/>
    <lineage>
        <taxon>Bacteria</taxon>
        <taxon>Pseudomonadati</taxon>
        <taxon>Bacteroidota</taxon>
        <taxon>Cytophagia</taxon>
        <taxon>Cytophagales</taxon>
        <taxon>Reichenbachiellaceae</taxon>
        <taxon>Reichenbachiella</taxon>
    </lineage>
</organism>
<dbReference type="SFLD" id="SFLDS00029">
    <property type="entry name" value="Radical_SAM"/>
    <property type="match status" value="1"/>
</dbReference>
<dbReference type="PANTHER" id="PTHR11228">
    <property type="entry name" value="RADICAL SAM DOMAIN PROTEIN"/>
    <property type="match status" value="1"/>
</dbReference>
<evidence type="ECO:0000256" key="5">
    <source>
        <dbReference type="ARBA" id="ARBA00023014"/>
    </source>
</evidence>